<dbReference type="GO" id="GO:0051011">
    <property type="term" value="F:microtubule minus-end binding"/>
    <property type="evidence" value="ECO:0007669"/>
    <property type="project" value="TreeGrafter"/>
</dbReference>
<dbReference type="AlphaFoldDB" id="A0A1S3J5M9"/>
<dbReference type="STRING" id="7574.A0A1S3J5M9"/>
<dbReference type="InterPro" id="IPR042241">
    <property type="entry name" value="GCP_C_sf"/>
</dbReference>
<evidence type="ECO:0000313" key="7">
    <source>
        <dbReference type="Proteomes" id="UP000085678"/>
    </source>
</evidence>
<dbReference type="PANTHER" id="PTHR19302">
    <property type="entry name" value="GAMMA TUBULIN COMPLEX PROTEIN"/>
    <property type="match status" value="1"/>
</dbReference>
<dbReference type="Pfam" id="PF04130">
    <property type="entry name" value="GCP_C_terminal"/>
    <property type="match status" value="1"/>
</dbReference>
<keyword evidence="7" id="KW-1185">Reference proteome</keyword>
<accession>A0A1S3J5M9</accession>
<dbReference type="Proteomes" id="UP000085678">
    <property type="component" value="Unplaced"/>
</dbReference>
<dbReference type="InterPro" id="IPR007259">
    <property type="entry name" value="GCP"/>
</dbReference>
<comment type="subcellular location">
    <subcellularLocation>
        <location evidence="5">Cytoplasm</location>
        <location evidence="5">Cytoskeleton</location>
        <location evidence="5">Microtubule organizing center</location>
    </subcellularLocation>
</comment>
<dbReference type="GO" id="GO:0051321">
    <property type="term" value="P:meiotic cell cycle"/>
    <property type="evidence" value="ECO:0007669"/>
    <property type="project" value="TreeGrafter"/>
</dbReference>
<gene>
    <name evidence="8" type="primary">LOC106170316</name>
</gene>
<reference evidence="8" key="1">
    <citation type="submission" date="2025-08" db="UniProtKB">
        <authorList>
            <consortium name="RefSeq"/>
        </authorList>
    </citation>
    <scope>IDENTIFICATION</scope>
    <source>
        <tissue evidence="8">Gonads</tissue>
    </source>
</reference>
<evidence type="ECO:0000256" key="1">
    <source>
        <dbReference type="ARBA" id="ARBA00010337"/>
    </source>
</evidence>
<name>A0A1S3J5M9_LINAN</name>
<protein>
    <recommendedName>
        <fullName evidence="5">Gamma-tubulin complex component</fullName>
    </recommendedName>
</protein>
<evidence type="ECO:0000256" key="3">
    <source>
        <dbReference type="ARBA" id="ARBA00022701"/>
    </source>
</evidence>
<keyword evidence="2 5" id="KW-0963">Cytoplasm</keyword>
<dbReference type="GO" id="GO:0005874">
    <property type="term" value="C:microtubule"/>
    <property type="evidence" value="ECO:0007669"/>
    <property type="project" value="UniProtKB-KW"/>
</dbReference>
<comment type="similarity">
    <text evidence="1 5">Belongs to the TUBGCP family.</text>
</comment>
<dbReference type="KEGG" id="lak:106170316"/>
<organism evidence="7 8">
    <name type="scientific">Lingula anatina</name>
    <name type="common">Brachiopod</name>
    <name type="synonym">Lingula unguis</name>
    <dbReference type="NCBI Taxonomy" id="7574"/>
    <lineage>
        <taxon>Eukaryota</taxon>
        <taxon>Metazoa</taxon>
        <taxon>Spiralia</taxon>
        <taxon>Lophotrochozoa</taxon>
        <taxon>Brachiopoda</taxon>
        <taxon>Linguliformea</taxon>
        <taxon>Lingulata</taxon>
        <taxon>Lingulida</taxon>
        <taxon>Linguloidea</taxon>
        <taxon>Lingulidae</taxon>
        <taxon>Lingula</taxon>
    </lineage>
</organism>
<keyword evidence="4 5" id="KW-0206">Cytoskeleton</keyword>
<keyword evidence="3 5" id="KW-0493">Microtubule</keyword>
<sequence length="94" mass="11228">MKIIQDIFCLILKFRTQLVSYPWQRDPESGSLYHPAQSHMVHSYEQFKEFSTFLFKVVNKLALRGYQQHLQELLLRLNFNNYYKGDGQSSLPRT</sequence>
<dbReference type="GO" id="GO:0007020">
    <property type="term" value="P:microtubule nucleation"/>
    <property type="evidence" value="ECO:0007669"/>
    <property type="project" value="InterPro"/>
</dbReference>
<dbReference type="OrthoDB" id="775571at2759"/>
<dbReference type="InParanoid" id="A0A1S3J5M9"/>
<dbReference type="GO" id="GO:0051225">
    <property type="term" value="P:spindle assembly"/>
    <property type="evidence" value="ECO:0007669"/>
    <property type="project" value="TreeGrafter"/>
</dbReference>
<dbReference type="GO" id="GO:0000278">
    <property type="term" value="P:mitotic cell cycle"/>
    <property type="evidence" value="ECO:0007669"/>
    <property type="project" value="TreeGrafter"/>
</dbReference>
<dbReference type="InterPro" id="IPR040457">
    <property type="entry name" value="GCP_C"/>
</dbReference>
<dbReference type="GO" id="GO:0043015">
    <property type="term" value="F:gamma-tubulin binding"/>
    <property type="evidence" value="ECO:0007669"/>
    <property type="project" value="InterPro"/>
</dbReference>
<evidence type="ECO:0000256" key="4">
    <source>
        <dbReference type="ARBA" id="ARBA00023212"/>
    </source>
</evidence>
<proteinExistence type="inferred from homology"/>
<dbReference type="GeneID" id="106170316"/>
<dbReference type="Gene3D" id="1.20.120.1900">
    <property type="entry name" value="Gamma-tubulin complex, C-terminal domain"/>
    <property type="match status" value="1"/>
</dbReference>
<evidence type="ECO:0000259" key="6">
    <source>
        <dbReference type="Pfam" id="PF04130"/>
    </source>
</evidence>
<dbReference type="GO" id="GO:0000922">
    <property type="term" value="C:spindle pole"/>
    <property type="evidence" value="ECO:0007669"/>
    <property type="project" value="InterPro"/>
</dbReference>
<dbReference type="RefSeq" id="XP_013405608.1">
    <property type="nucleotide sequence ID" value="XM_013550154.1"/>
</dbReference>
<dbReference type="PANTHER" id="PTHR19302:SF70">
    <property type="entry name" value="GAMMA-TUBULIN COMPLEX COMPONENT 6"/>
    <property type="match status" value="1"/>
</dbReference>
<evidence type="ECO:0000256" key="2">
    <source>
        <dbReference type="ARBA" id="ARBA00022490"/>
    </source>
</evidence>
<dbReference type="GO" id="GO:0000930">
    <property type="term" value="C:gamma-tubulin complex"/>
    <property type="evidence" value="ECO:0007669"/>
    <property type="project" value="TreeGrafter"/>
</dbReference>
<evidence type="ECO:0000256" key="5">
    <source>
        <dbReference type="RuleBase" id="RU363050"/>
    </source>
</evidence>
<feature type="domain" description="Gamma tubulin complex component C-terminal" evidence="6">
    <location>
        <begin position="1"/>
        <end position="83"/>
    </location>
</feature>
<dbReference type="GO" id="GO:0031122">
    <property type="term" value="P:cytoplasmic microtubule organization"/>
    <property type="evidence" value="ECO:0007669"/>
    <property type="project" value="TreeGrafter"/>
</dbReference>
<evidence type="ECO:0000313" key="8">
    <source>
        <dbReference type="RefSeq" id="XP_013405608.1"/>
    </source>
</evidence>